<dbReference type="KEGG" id="pcam:HNE05_08055"/>
<reference evidence="1" key="1">
    <citation type="submission" date="2020-07" db="EMBL/GenBank/DDBJ databases">
        <title>Nitrate ammonifying Pseudomonas campi sp. nov. isolated from German agricultural grassland.</title>
        <authorList>
            <person name="Timsy T."/>
            <person name="Ulrich A."/>
            <person name="Spanner T."/>
            <person name="Foesel B."/>
            <person name="Kolb S."/>
            <person name="Horn M.A."/>
            <person name="Behrendt U."/>
        </authorList>
    </citation>
    <scope>NUCLEOTIDE SEQUENCE</scope>
    <source>
        <strain evidence="1">S1-A32-2</strain>
    </source>
</reference>
<dbReference type="AlphaFoldDB" id="A0A6M8FEP6"/>
<name>A0A6M8FEP6_9GAMM</name>
<proteinExistence type="predicted"/>
<keyword evidence="2" id="KW-1185">Reference proteome</keyword>
<evidence type="ECO:0000313" key="1">
    <source>
        <dbReference type="EMBL" id="QKE63317.1"/>
    </source>
</evidence>
<accession>A0A6M8FEP6</accession>
<sequence>MKPLIRLMEVLPKNGDTELTLLKCHLLSEEVLTKIISNAFKNPKYLNDARLTFSQKIKLARATGEANHAVWVWKALDLLNQARNELSHTLAHEEVQIKIKKFTHHVCAHSETFPRNIIDSNFTEFHWAMLNTYLVIVSIANYDPAAIKQTTLHAGVGNA</sequence>
<dbReference type="EMBL" id="CP053697">
    <property type="protein sequence ID" value="QKE63317.1"/>
    <property type="molecule type" value="Genomic_DNA"/>
</dbReference>
<dbReference type="Proteomes" id="UP000501379">
    <property type="component" value="Chromosome"/>
</dbReference>
<gene>
    <name evidence="1" type="ORF">HNE05_08055</name>
</gene>
<organism evidence="1 2">
    <name type="scientific">Aquipseudomonas campi</name>
    <dbReference type="NCBI Taxonomy" id="2731681"/>
    <lineage>
        <taxon>Bacteria</taxon>
        <taxon>Pseudomonadati</taxon>
        <taxon>Pseudomonadota</taxon>
        <taxon>Gammaproteobacteria</taxon>
        <taxon>Pseudomonadales</taxon>
        <taxon>Pseudomonadaceae</taxon>
        <taxon>Aquipseudomonas</taxon>
    </lineage>
</organism>
<protein>
    <submittedName>
        <fullName evidence="1">Uncharacterized protein</fullName>
    </submittedName>
</protein>
<dbReference type="RefSeq" id="WP_173206652.1">
    <property type="nucleotide sequence ID" value="NZ_CP053697.2"/>
</dbReference>
<evidence type="ECO:0000313" key="2">
    <source>
        <dbReference type="Proteomes" id="UP000501379"/>
    </source>
</evidence>